<gene>
    <name evidence="1" type="ORF">PsorP6_008050</name>
</gene>
<sequence>MMDSKKSVDCILCAGGVVEECSPSQHGTTSLHSLTRCKFPTNQMEAMGSKERIRWRHCDDALNF</sequence>
<accession>A0ACC0W868</accession>
<dbReference type="EMBL" id="CM047582">
    <property type="protein sequence ID" value="KAI9914747.1"/>
    <property type="molecule type" value="Genomic_DNA"/>
</dbReference>
<proteinExistence type="predicted"/>
<evidence type="ECO:0000313" key="2">
    <source>
        <dbReference type="Proteomes" id="UP001163321"/>
    </source>
</evidence>
<reference evidence="1 2" key="1">
    <citation type="journal article" date="2022" name="bioRxiv">
        <title>The genome of the oomycete Peronosclerospora sorghi, a cosmopolitan pathogen of maize and sorghum, is inflated with dispersed pseudogenes.</title>
        <authorList>
            <person name="Fletcher K."/>
            <person name="Martin F."/>
            <person name="Isakeit T."/>
            <person name="Cavanaugh K."/>
            <person name="Magill C."/>
            <person name="Michelmore R."/>
        </authorList>
    </citation>
    <scope>NUCLEOTIDE SEQUENCE [LARGE SCALE GENOMIC DNA]</scope>
    <source>
        <strain evidence="1">P6</strain>
    </source>
</reference>
<dbReference type="Proteomes" id="UP001163321">
    <property type="component" value="Chromosome 3"/>
</dbReference>
<evidence type="ECO:0000313" key="1">
    <source>
        <dbReference type="EMBL" id="KAI9914747.1"/>
    </source>
</evidence>
<protein>
    <submittedName>
        <fullName evidence="1">Uncharacterized protein</fullName>
    </submittedName>
</protein>
<comment type="caution">
    <text evidence="1">The sequence shown here is derived from an EMBL/GenBank/DDBJ whole genome shotgun (WGS) entry which is preliminary data.</text>
</comment>
<organism evidence="1 2">
    <name type="scientific">Peronosclerospora sorghi</name>
    <dbReference type="NCBI Taxonomy" id="230839"/>
    <lineage>
        <taxon>Eukaryota</taxon>
        <taxon>Sar</taxon>
        <taxon>Stramenopiles</taxon>
        <taxon>Oomycota</taxon>
        <taxon>Peronosporomycetes</taxon>
        <taxon>Peronosporales</taxon>
        <taxon>Peronosporaceae</taxon>
        <taxon>Peronosclerospora</taxon>
    </lineage>
</organism>
<name>A0ACC0W868_9STRA</name>
<keyword evidence="2" id="KW-1185">Reference proteome</keyword>